<keyword evidence="13" id="KW-1185">Reference proteome</keyword>
<comment type="catalytic activity">
    <reaction evidence="1 10">
        <text>Cleaves type-1 transmembrane domains using a catalytic dyad composed of serine and histidine that are contributed by different transmembrane domains.</text>
        <dbReference type="EC" id="3.4.21.105"/>
    </reaction>
</comment>
<feature type="transmembrane region" description="Helical" evidence="10">
    <location>
        <begin position="262"/>
        <end position="281"/>
    </location>
</feature>
<evidence type="ECO:0000256" key="6">
    <source>
        <dbReference type="ARBA" id="ARBA00022801"/>
    </source>
</evidence>
<dbReference type="Pfam" id="PF01694">
    <property type="entry name" value="Rhomboid"/>
    <property type="match status" value="1"/>
</dbReference>
<evidence type="ECO:0000259" key="11">
    <source>
        <dbReference type="Pfam" id="PF01694"/>
    </source>
</evidence>
<evidence type="ECO:0000256" key="7">
    <source>
        <dbReference type="ARBA" id="ARBA00022825"/>
    </source>
</evidence>
<dbReference type="PANTHER" id="PTHR22936">
    <property type="entry name" value="RHOMBOID-RELATED"/>
    <property type="match status" value="1"/>
</dbReference>
<proteinExistence type="inferred from homology"/>
<keyword evidence="8 10" id="KW-1133">Transmembrane helix</keyword>
<feature type="transmembrane region" description="Helical" evidence="10">
    <location>
        <begin position="290"/>
        <end position="312"/>
    </location>
</feature>
<accession>A0A4P9ZKZ3</accession>
<keyword evidence="7 10" id="KW-0720">Serine protease</keyword>
<dbReference type="Gene3D" id="1.20.1540.10">
    <property type="entry name" value="Rhomboid-like"/>
    <property type="match status" value="1"/>
</dbReference>
<evidence type="ECO:0000256" key="5">
    <source>
        <dbReference type="ARBA" id="ARBA00022692"/>
    </source>
</evidence>
<evidence type="ECO:0000256" key="1">
    <source>
        <dbReference type="ARBA" id="ARBA00000156"/>
    </source>
</evidence>
<evidence type="ECO:0000256" key="4">
    <source>
        <dbReference type="ARBA" id="ARBA00022670"/>
    </source>
</evidence>
<dbReference type="InterPro" id="IPR002610">
    <property type="entry name" value="Peptidase_S54_rhomboid-like"/>
</dbReference>
<organism evidence="12 13">
    <name type="scientific">Dimargaris cristalligena</name>
    <dbReference type="NCBI Taxonomy" id="215637"/>
    <lineage>
        <taxon>Eukaryota</taxon>
        <taxon>Fungi</taxon>
        <taxon>Fungi incertae sedis</taxon>
        <taxon>Zoopagomycota</taxon>
        <taxon>Kickxellomycotina</taxon>
        <taxon>Dimargaritomycetes</taxon>
        <taxon>Dimargaritales</taxon>
        <taxon>Dimargaritaceae</taxon>
        <taxon>Dimargaris</taxon>
    </lineage>
</organism>
<comment type="function">
    <text evidence="10">Serine protease involved in intramembrane proteolysis.</text>
</comment>
<comment type="similarity">
    <text evidence="3 10">Belongs to the peptidase S54 family.</text>
</comment>
<dbReference type="GO" id="GO:0004252">
    <property type="term" value="F:serine-type endopeptidase activity"/>
    <property type="evidence" value="ECO:0007669"/>
    <property type="project" value="InterPro"/>
</dbReference>
<sequence length="341" mass="37662">MVSDKYSQNALAHPVIPLVDIKTVDPQARGPTTFLRRRQPWVVWLFTLGQVIALVVELIINHQLTGSVIQTSPFNYMIGPSTATLIYTGARFVPCMRPGPYSNQPAPCLQDGGIYSTNTTCTWEQLCGFDGFKPDGTPDQGFRFVLPIFLHAGVLHLLFNLLHQLSYGSQLEREIGWWRFGAIYILSGIGGIILGSILSPPLFASVGASGALFGLLACQLLEILFNWHRIHNPCLELSKFVIVIGLSFVLGLLPGIDNFAHIGGFIAGLFAGLIFLSNLPFDKYTKWIRLVAWVISVAVIITLFTTGLVTFYDKDDLTNICPWCKNLTCAAIFDSCKAMYN</sequence>
<evidence type="ECO:0000256" key="9">
    <source>
        <dbReference type="ARBA" id="ARBA00023136"/>
    </source>
</evidence>
<feature type="transmembrane region" description="Helical" evidence="10">
    <location>
        <begin position="144"/>
        <end position="165"/>
    </location>
</feature>
<dbReference type="EMBL" id="ML003458">
    <property type="protein sequence ID" value="RKP33927.1"/>
    <property type="molecule type" value="Genomic_DNA"/>
</dbReference>
<dbReference type="STRING" id="215637.A0A4P9ZKZ3"/>
<keyword evidence="4 10" id="KW-0645">Protease</keyword>
<feature type="domain" description="Peptidase S54 rhomboid" evidence="11">
    <location>
        <begin position="139"/>
        <end position="277"/>
    </location>
</feature>
<dbReference type="Proteomes" id="UP000268162">
    <property type="component" value="Unassembled WGS sequence"/>
</dbReference>
<dbReference type="AlphaFoldDB" id="A0A4P9ZKZ3"/>
<gene>
    <name evidence="12" type="ORF">BJ085DRAFT_23900</name>
</gene>
<evidence type="ECO:0000256" key="2">
    <source>
        <dbReference type="ARBA" id="ARBA00004141"/>
    </source>
</evidence>
<dbReference type="InterPro" id="IPR035952">
    <property type="entry name" value="Rhomboid-like_sf"/>
</dbReference>
<keyword evidence="5 10" id="KW-0812">Transmembrane</keyword>
<comment type="subcellular location">
    <subcellularLocation>
        <location evidence="2 10">Membrane</location>
        <topology evidence="2 10">Multi-pass membrane protein</topology>
    </subcellularLocation>
</comment>
<dbReference type="GO" id="GO:0016020">
    <property type="term" value="C:membrane"/>
    <property type="evidence" value="ECO:0007669"/>
    <property type="project" value="UniProtKB-SubCell"/>
</dbReference>
<reference evidence="13" key="1">
    <citation type="journal article" date="2018" name="Nat. Microbiol.">
        <title>Leveraging single-cell genomics to expand the fungal tree of life.</title>
        <authorList>
            <person name="Ahrendt S.R."/>
            <person name="Quandt C.A."/>
            <person name="Ciobanu D."/>
            <person name="Clum A."/>
            <person name="Salamov A."/>
            <person name="Andreopoulos B."/>
            <person name="Cheng J.F."/>
            <person name="Woyke T."/>
            <person name="Pelin A."/>
            <person name="Henrissat B."/>
            <person name="Reynolds N.K."/>
            <person name="Benny G.L."/>
            <person name="Smith M.E."/>
            <person name="James T.Y."/>
            <person name="Grigoriev I.V."/>
        </authorList>
    </citation>
    <scope>NUCLEOTIDE SEQUENCE [LARGE SCALE GENOMIC DNA]</scope>
    <source>
        <strain evidence="13">RSA 468</strain>
    </source>
</reference>
<keyword evidence="9 10" id="KW-0472">Membrane</keyword>
<dbReference type="EC" id="3.4.21.105" evidence="10"/>
<name>A0A4P9ZKZ3_9FUNG</name>
<dbReference type="InterPro" id="IPR022764">
    <property type="entry name" value="Peptidase_S54_rhomboid_dom"/>
</dbReference>
<feature type="transmembrane region" description="Helical" evidence="10">
    <location>
        <begin position="203"/>
        <end position="225"/>
    </location>
</feature>
<evidence type="ECO:0000256" key="3">
    <source>
        <dbReference type="ARBA" id="ARBA00009045"/>
    </source>
</evidence>
<protein>
    <recommendedName>
        <fullName evidence="10">Rhomboid-type serine protease</fullName>
        <ecNumber evidence="10">3.4.21.105</ecNumber>
    </recommendedName>
</protein>
<feature type="transmembrane region" description="Helical" evidence="10">
    <location>
        <begin position="41"/>
        <end position="60"/>
    </location>
</feature>
<evidence type="ECO:0000313" key="13">
    <source>
        <dbReference type="Proteomes" id="UP000268162"/>
    </source>
</evidence>
<evidence type="ECO:0000256" key="8">
    <source>
        <dbReference type="ARBA" id="ARBA00022989"/>
    </source>
</evidence>
<dbReference type="PANTHER" id="PTHR22936:SF69">
    <property type="entry name" value="RHOMBOID-LIKE PROTEIN"/>
    <property type="match status" value="1"/>
</dbReference>
<feature type="transmembrane region" description="Helical" evidence="10">
    <location>
        <begin position="177"/>
        <end position="197"/>
    </location>
</feature>
<dbReference type="SUPFAM" id="SSF144091">
    <property type="entry name" value="Rhomboid-like"/>
    <property type="match status" value="1"/>
</dbReference>
<feature type="transmembrane region" description="Helical" evidence="10">
    <location>
        <begin position="237"/>
        <end position="256"/>
    </location>
</feature>
<evidence type="ECO:0000313" key="12">
    <source>
        <dbReference type="EMBL" id="RKP33927.1"/>
    </source>
</evidence>
<evidence type="ECO:0000256" key="10">
    <source>
        <dbReference type="RuleBase" id="RU362115"/>
    </source>
</evidence>
<keyword evidence="6 10" id="KW-0378">Hydrolase</keyword>
<dbReference type="GO" id="GO:0006508">
    <property type="term" value="P:proteolysis"/>
    <property type="evidence" value="ECO:0007669"/>
    <property type="project" value="UniProtKB-KW"/>
</dbReference>